<evidence type="ECO:0000313" key="2">
    <source>
        <dbReference type="Proteomes" id="UP000427842"/>
    </source>
</evidence>
<protein>
    <submittedName>
        <fullName evidence="1">Regulatory protein GemA</fullName>
    </submittedName>
</protein>
<dbReference type="EMBL" id="QYAZ01000001">
    <property type="protein sequence ID" value="KAB8123075.1"/>
    <property type="molecule type" value="Genomic_DNA"/>
</dbReference>
<evidence type="ECO:0000313" key="1">
    <source>
        <dbReference type="EMBL" id="KAB8123075.1"/>
    </source>
</evidence>
<comment type="caution">
    <text evidence="1">The sequence shown here is derived from an EMBL/GenBank/DDBJ whole genome shotgun (WGS) entry which is preliminary data.</text>
</comment>
<organism evidence="1 2">
    <name type="scientific">Komagataeibacter medellinensis</name>
    <dbReference type="NCBI Taxonomy" id="1177712"/>
    <lineage>
        <taxon>Bacteria</taxon>
        <taxon>Pseudomonadati</taxon>
        <taxon>Pseudomonadota</taxon>
        <taxon>Alphaproteobacteria</taxon>
        <taxon>Acetobacterales</taxon>
        <taxon>Acetobacteraceae</taxon>
        <taxon>Komagataeibacter</taxon>
    </lineage>
</organism>
<gene>
    <name evidence="1" type="ORF">D3W54_01255</name>
</gene>
<dbReference type="Proteomes" id="UP000427842">
    <property type="component" value="Unassembled WGS sequence"/>
</dbReference>
<dbReference type="RefSeq" id="WP_153467635.1">
    <property type="nucleotide sequence ID" value="NZ_QYAZ01000001.1"/>
</dbReference>
<accession>A0ABQ6VSA5</accession>
<name>A0ABQ6VSA5_9PROT</name>
<dbReference type="InterPro" id="IPR009363">
    <property type="entry name" value="Phage_Mu_Gp16"/>
</dbReference>
<reference evidence="1 2" key="1">
    <citation type="submission" date="2018-09" db="EMBL/GenBank/DDBJ databases">
        <title>Genome sequence and characterization of the bcs clusters for the production of nanocellulose from the low pH resistant strain Komagataeibacter medellinensis ID13488.</title>
        <authorList>
            <person name="Hernandez-Arriaga A.M."/>
            <person name="Del Cerro C."/>
            <person name="Urbina L."/>
            <person name="Eceiza A."/>
            <person name="Retegi A."/>
            <person name="Prieto M.A."/>
        </authorList>
    </citation>
    <scope>NUCLEOTIDE SEQUENCE [LARGE SCALE GENOMIC DNA]</scope>
    <source>
        <strain evidence="1 2">ID13488</strain>
    </source>
</reference>
<dbReference type="Pfam" id="PF06252">
    <property type="entry name" value="GemA"/>
    <property type="match status" value="1"/>
</dbReference>
<proteinExistence type="predicted"/>
<sequence length="147" mass="16666">MPRTDPQRGAIYAKLHIARKELHLTDETYRDILHRITGKSSAKDATTPALERVLAHFRTLGWKPKKGSLSSSDRPYVRMIYAIWKDMAPLLASGGTREALRAYVQRQTVTPDRPGGISAPEFLDGMQGRKVIEGLKRWKARLERSVK</sequence>
<keyword evidence="2" id="KW-1185">Reference proteome</keyword>